<dbReference type="PANTHER" id="PTHR24051:SF8">
    <property type="entry name" value="PROTEIN-TYROSINE-PHOSPHATASE"/>
    <property type="match status" value="1"/>
</dbReference>
<dbReference type="InterPro" id="IPR051622">
    <property type="entry name" value="R-tyr_protein_phosphatases"/>
</dbReference>
<dbReference type="GeneTree" id="ENSGT00940000166435"/>
<reference evidence="5" key="2">
    <citation type="submission" date="2025-09" db="UniProtKB">
        <authorList>
            <consortium name="Ensembl"/>
        </authorList>
    </citation>
    <scope>IDENTIFICATION</scope>
</reference>
<dbReference type="InterPro" id="IPR013320">
    <property type="entry name" value="ConA-like_dom_sf"/>
</dbReference>
<dbReference type="AlphaFoldDB" id="A0A8C0G9Y8"/>
<dbReference type="FunFam" id="2.60.120.200:FF:000006">
    <property type="entry name" value="receptor-type tyrosine-protein phosphatase T isoform X1"/>
    <property type="match status" value="1"/>
</dbReference>
<protein>
    <recommendedName>
        <fullName evidence="4">MAM domain-containing protein</fullName>
    </recommendedName>
</protein>
<dbReference type="PRINTS" id="PR00020">
    <property type="entry name" value="MAMDOMAIN"/>
</dbReference>
<keyword evidence="2" id="KW-1015">Disulfide bond</keyword>
<keyword evidence="1" id="KW-0677">Repeat</keyword>
<dbReference type="Gene3D" id="2.60.120.200">
    <property type="match status" value="1"/>
</dbReference>
<proteinExistence type="predicted"/>
<dbReference type="OMA" id="CIHRTES"/>
<feature type="transmembrane region" description="Helical" evidence="3">
    <location>
        <begin position="20"/>
        <end position="37"/>
    </location>
</feature>
<dbReference type="PANTHER" id="PTHR24051">
    <property type="entry name" value="SUSHI DOMAIN-CONTAINING PROTEIN 1"/>
    <property type="match status" value="1"/>
</dbReference>
<keyword evidence="3" id="KW-1133">Transmembrane helix</keyword>
<dbReference type="Ensembl" id="ENSCABT00000006404.1">
    <property type="protein sequence ID" value="ENSCABP00000005887.1"/>
    <property type="gene ID" value="ENSCABG00000004417.1"/>
</dbReference>
<organism evidence="5 6">
    <name type="scientific">Chelonoidis abingdonii</name>
    <name type="common">Abingdon island giant tortoise</name>
    <name type="synonym">Testudo abingdonii</name>
    <dbReference type="NCBI Taxonomy" id="106734"/>
    <lineage>
        <taxon>Eukaryota</taxon>
        <taxon>Metazoa</taxon>
        <taxon>Chordata</taxon>
        <taxon>Craniata</taxon>
        <taxon>Vertebrata</taxon>
        <taxon>Euteleostomi</taxon>
        <taxon>Archelosauria</taxon>
        <taxon>Testudinata</taxon>
        <taxon>Testudines</taxon>
        <taxon>Cryptodira</taxon>
        <taxon>Durocryptodira</taxon>
        <taxon>Testudinoidea</taxon>
        <taxon>Testudinidae</taxon>
        <taxon>Chelonoidis</taxon>
    </lineage>
</organism>
<dbReference type="Proteomes" id="UP000694404">
    <property type="component" value="Unplaced"/>
</dbReference>
<evidence type="ECO:0000256" key="2">
    <source>
        <dbReference type="ARBA" id="ARBA00023157"/>
    </source>
</evidence>
<keyword evidence="6" id="KW-1185">Reference proteome</keyword>
<dbReference type="PROSITE" id="PS50060">
    <property type="entry name" value="MAM_2"/>
    <property type="match status" value="1"/>
</dbReference>
<dbReference type="InterPro" id="IPR000998">
    <property type="entry name" value="MAM_dom"/>
</dbReference>
<evidence type="ECO:0000313" key="5">
    <source>
        <dbReference type="Ensembl" id="ENSCABP00000005887.1"/>
    </source>
</evidence>
<dbReference type="GO" id="GO:0016020">
    <property type="term" value="C:membrane"/>
    <property type="evidence" value="ECO:0007669"/>
    <property type="project" value="InterPro"/>
</dbReference>
<name>A0A8C0G9Y8_CHEAB</name>
<feature type="domain" description="MAM" evidence="4">
    <location>
        <begin position="36"/>
        <end position="171"/>
    </location>
</feature>
<evidence type="ECO:0000256" key="1">
    <source>
        <dbReference type="ARBA" id="ARBA00022737"/>
    </source>
</evidence>
<dbReference type="SMART" id="SM00137">
    <property type="entry name" value="MAM"/>
    <property type="match status" value="1"/>
</dbReference>
<evidence type="ECO:0000259" key="4">
    <source>
        <dbReference type="PROSITE" id="PS50060"/>
    </source>
</evidence>
<evidence type="ECO:0000313" key="6">
    <source>
        <dbReference type="Proteomes" id="UP000694404"/>
    </source>
</evidence>
<keyword evidence="3" id="KW-0472">Membrane</keyword>
<accession>A0A8C0G9Y8</accession>
<keyword evidence="3" id="KW-0812">Transmembrane</keyword>
<reference evidence="5" key="1">
    <citation type="submission" date="2025-08" db="UniProtKB">
        <authorList>
            <consortium name="Ensembl"/>
        </authorList>
    </citation>
    <scope>IDENTIFICATION</scope>
</reference>
<dbReference type="Pfam" id="PF00629">
    <property type="entry name" value="MAM"/>
    <property type="match status" value="1"/>
</dbReference>
<evidence type="ECO:0000256" key="3">
    <source>
        <dbReference type="SAM" id="Phobius"/>
    </source>
</evidence>
<dbReference type="CDD" id="cd06263">
    <property type="entry name" value="MAM"/>
    <property type="match status" value="1"/>
</dbReference>
<sequence>MEITAAAELRAWHLFPFHPLLFLVTPSFISPLMFLWGCTFDDGLGPCDYHQDLYDDFDWVHVSAQEPHYLPPEMPQGSCMIVDSSDHDPGEKARLQLPTMKENDTHCIDFSYLLYSKSGTNPGTLNILVRVNKGPLANPIWNVTGSTGRDWLRAELAVSTFWPNEYQVSLQYILLLLPGC</sequence>
<dbReference type="SUPFAM" id="SSF49899">
    <property type="entry name" value="Concanavalin A-like lectins/glucanases"/>
    <property type="match status" value="1"/>
</dbReference>